<dbReference type="PANTHER" id="PTHR42643:SF24">
    <property type="entry name" value="IONOTROPIC RECEPTOR 60A"/>
    <property type="match status" value="1"/>
</dbReference>
<comment type="subcellular location">
    <subcellularLocation>
        <location evidence="1">Cell membrane</location>
        <topology evidence="1">Multi-pass membrane protein</topology>
    </subcellularLocation>
</comment>
<sequence length="416" mass="47093">MGRHFYRPMGWCLLKRRYQYFDSCSYFEPPVANLANEILDGVMGAVTNGTAAAGLTTAGISYTRQLHFDMMDSFFRRSYLIVIHQDHLISVPASQFIAQALHQMMSHDVWLLTVVVMVTFLILGISTEHVTAMTKFDGATPHCRLNLVGKWCFHTFGFGIGAVGIEDLERTKFSVWPKSKIIFLTTFLLYGFVISVTITGRLPDMFAFDHPRELPFSDIPGLLASNFSVYGTPIAVDLLSDSMMPAHKILARQIQLLPYVPSTRLGYNFKRYQQYNELARKEKTALIVNQETLLEMAYLNCDMYVAIDDVVMIQIAGLILSKNSSLRELLMKGYLQAQQNGAVQASFAAYNHYIKIRTHAKTRCPRGNMVRKRSVPRLHAVRLEDLAFLYYVLGGSLFASLLSFILEHFCMGRSAT</sequence>
<keyword evidence="4 8" id="KW-1133">Transmembrane helix</keyword>
<evidence type="ECO:0000256" key="5">
    <source>
        <dbReference type="ARBA" id="ARBA00023136"/>
    </source>
</evidence>
<evidence type="ECO:0008006" key="11">
    <source>
        <dbReference type="Google" id="ProtNLM"/>
    </source>
</evidence>
<dbReference type="PANTHER" id="PTHR42643">
    <property type="entry name" value="IONOTROPIC RECEPTOR 20A-RELATED"/>
    <property type="match status" value="1"/>
</dbReference>
<keyword evidence="6" id="KW-0675">Receptor</keyword>
<comment type="caution">
    <text evidence="9">The sequence shown here is derived from an EMBL/GenBank/DDBJ whole genome shotgun (WGS) entry which is preliminary data.</text>
</comment>
<evidence type="ECO:0000256" key="2">
    <source>
        <dbReference type="ARBA" id="ARBA00022475"/>
    </source>
</evidence>
<gene>
    <name evidence="9" type="ORF">BV898_08280</name>
</gene>
<evidence type="ECO:0000256" key="7">
    <source>
        <dbReference type="ARBA" id="ARBA00023180"/>
    </source>
</evidence>
<keyword evidence="3 8" id="KW-0812">Transmembrane</keyword>
<dbReference type="InterPro" id="IPR052192">
    <property type="entry name" value="Insect_Ionotropic_Sensory_Rcpt"/>
</dbReference>
<evidence type="ECO:0000256" key="6">
    <source>
        <dbReference type="ARBA" id="ARBA00023170"/>
    </source>
</evidence>
<keyword evidence="10" id="KW-1185">Reference proteome</keyword>
<organism evidence="9 10">
    <name type="scientific">Hypsibius exemplaris</name>
    <name type="common">Freshwater tardigrade</name>
    <dbReference type="NCBI Taxonomy" id="2072580"/>
    <lineage>
        <taxon>Eukaryota</taxon>
        <taxon>Metazoa</taxon>
        <taxon>Ecdysozoa</taxon>
        <taxon>Tardigrada</taxon>
        <taxon>Eutardigrada</taxon>
        <taxon>Parachela</taxon>
        <taxon>Hypsibioidea</taxon>
        <taxon>Hypsibiidae</taxon>
        <taxon>Hypsibius</taxon>
    </lineage>
</organism>
<dbReference type="EMBL" id="MTYJ01000058">
    <property type="protein sequence ID" value="OQV17657.1"/>
    <property type="molecule type" value="Genomic_DNA"/>
</dbReference>
<feature type="transmembrane region" description="Helical" evidence="8">
    <location>
        <begin position="181"/>
        <end position="199"/>
    </location>
</feature>
<protein>
    <recommendedName>
        <fullName evidence="11">Ionotropic glutamate receptor C-terminal domain-containing protein</fullName>
    </recommendedName>
</protein>
<feature type="transmembrane region" description="Helical" evidence="8">
    <location>
        <begin position="387"/>
        <end position="406"/>
    </location>
</feature>
<evidence type="ECO:0000313" key="9">
    <source>
        <dbReference type="EMBL" id="OQV17657.1"/>
    </source>
</evidence>
<keyword evidence="5 8" id="KW-0472">Membrane</keyword>
<dbReference type="GO" id="GO:0005886">
    <property type="term" value="C:plasma membrane"/>
    <property type="evidence" value="ECO:0007669"/>
    <property type="project" value="UniProtKB-SubCell"/>
</dbReference>
<accession>A0A1W0WR70</accession>
<evidence type="ECO:0000256" key="3">
    <source>
        <dbReference type="ARBA" id="ARBA00022692"/>
    </source>
</evidence>
<dbReference type="AlphaFoldDB" id="A0A1W0WR70"/>
<dbReference type="Proteomes" id="UP000192578">
    <property type="component" value="Unassembled WGS sequence"/>
</dbReference>
<keyword evidence="2" id="KW-1003">Cell membrane</keyword>
<dbReference type="OrthoDB" id="10491903at2759"/>
<dbReference type="SUPFAM" id="SSF53850">
    <property type="entry name" value="Periplasmic binding protein-like II"/>
    <property type="match status" value="1"/>
</dbReference>
<name>A0A1W0WR70_HYPEX</name>
<evidence type="ECO:0000256" key="1">
    <source>
        <dbReference type="ARBA" id="ARBA00004651"/>
    </source>
</evidence>
<reference evidence="10" key="1">
    <citation type="submission" date="2017-01" db="EMBL/GenBank/DDBJ databases">
        <title>Comparative genomics of anhydrobiosis in the tardigrade Hypsibius dujardini.</title>
        <authorList>
            <person name="Yoshida Y."/>
            <person name="Koutsovoulos G."/>
            <person name="Laetsch D."/>
            <person name="Stevens L."/>
            <person name="Kumar S."/>
            <person name="Horikawa D."/>
            <person name="Ishino K."/>
            <person name="Komine S."/>
            <person name="Tomita M."/>
            <person name="Blaxter M."/>
            <person name="Arakawa K."/>
        </authorList>
    </citation>
    <scope>NUCLEOTIDE SEQUENCE [LARGE SCALE GENOMIC DNA]</scope>
    <source>
        <strain evidence="10">Z151</strain>
    </source>
</reference>
<proteinExistence type="predicted"/>
<evidence type="ECO:0000256" key="8">
    <source>
        <dbReference type="SAM" id="Phobius"/>
    </source>
</evidence>
<keyword evidence="7" id="KW-0325">Glycoprotein</keyword>
<feature type="transmembrane region" description="Helical" evidence="8">
    <location>
        <begin position="109"/>
        <end position="127"/>
    </location>
</feature>
<evidence type="ECO:0000313" key="10">
    <source>
        <dbReference type="Proteomes" id="UP000192578"/>
    </source>
</evidence>
<evidence type="ECO:0000256" key="4">
    <source>
        <dbReference type="ARBA" id="ARBA00022989"/>
    </source>
</evidence>